<dbReference type="InterPro" id="IPR043129">
    <property type="entry name" value="ATPase_NBD"/>
</dbReference>
<organism evidence="2 3">
    <name type="scientific">Nonomuraea purpurea</name>
    <dbReference type="NCBI Taxonomy" id="1849276"/>
    <lineage>
        <taxon>Bacteria</taxon>
        <taxon>Bacillati</taxon>
        <taxon>Actinomycetota</taxon>
        <taxon>Actinomycetes</taxon>
        <taxon>Streptosporangiales</taxon>
        <taxon>Streptosporangiaceae</taxon>
        <taxon>Nonomuraea</taxon>
    </lineage>
</organism>
<dbReference type="InterPro" id="IPR000600">
    <property type="entry name" value="ROK"/>
</dbReference>
<evidence type="ECO:0000313" key="2">
    <source>
        <dbReference type="EMBL" id="MFC4008415.1"/>
    </source>
</evidence>
<dbReference type="RefSeq" id="WP_379528481.1">
    <property type="nucleotide sequence ID" value="NZ_JBHSBI010000006.1"/>
</dbReference>
<evidence type="ECO:0000256" key="1">
    <source>
        <dbReference type="ARBA" id="ARBA00006479"/>
    </source>
</evidence>
<dbReference type="EMBL" id="JBHSBI010000006">
    <property type="protein sequence ID" value="MFC4008415.1"/>
    <property type="molecule type" value="Genomic_DNA"/>
</dbReference>
<dbReference type="Proteomes" id="UP001595851">
    <property type="component" value="Unassembled WGS sequence"/>
</dbReference>
<gene>
    <name evidence="2" type="ORF">ACFOY2_14380</name>
</gene>
<reference evidence="3" key="1">
    <citation type="journal article" date="2019" name="Int. J. Syst. Evol. Microbiol.">
        <title>The Global Catalogue of Microorganisms (GCM) 10K type strain sequencing project: providing services to taxonomists for standard genome sequencing and annotation.</title>
        <authorList>
            <consortium name="The Broad Institute Genomics Platform"/>
            <consortium name="The Broad Institute Genome Sequencing Center for Infectious Disease"/>
            <person name="Wu L."/>
            <person name="Ma J."/>
        </authorList>
    </citation>
    <scope>NUCLEOTIDE SEQUENCE [LARGE SCALE GENOMIC DNA]</scope>
    <source>
        <strain evidence="3">TBRC 1276</strain>
    </source>
</reference>
<dbReference type="Pfam" id="PF00480">
    <property type="entry name" value="ROK"/>
    <property type="match status" value="1"/>
</dbReference>
<comment type="caution">
    <text evidence="2">The sequence shown here is derived from an EMBL/GenBank/DDBJ whole genome shotgun (WGS) entry which is preliminary data.</text>
</comment>
<dbReference type="SUPFAM" id="SSF53067">
    <property type="entry name" value="Actin-like ATPase domain"/>
    <property type="match status" value="1"/>
</dbReference>
<sequence length="175" mass="18039">MVGDQLLRGTAGAAGELGWMPVPGAAASDGGFDRSRHEVGAAFQALVGWRGVQELAKRHRIAAEDAAQSVAAAAGSTEGAAFLDELARRIALGVASICTVLDPELVVLDNHVGSARGDELAGRVQRTVADMILLVSSSSVSVSLGSTRGLIGFVMSVRSSSTRRLDRDASMPSKP</sequence>
<evidence type="ECO:0000313" key="3">
    <source>
        <dbReference type="Proteomes" id="UP001595851"/>
    </source>
</evidence>
<comment type="similarity">
    <text evidence="1">Belongs to the ROK (NagC/XylR) family.</text>
</comment>
<name>A0ABV8G5V4_9ACTN</name>
<proteinExistence type="inferred from homology"/>
<dbReference type="Gene3D" id="3.30.420.40">
    <property type="match status" value="1"/>
</dbReference>
<accession>A0ABV8G5V4</accession>
<keyword evidence="3" id="KW-1185">Reference proteome</keyword>
<protein>
    <submittedName>
        <fullName evidence="2">ROK family protein</fullName>
    </submittedName>
</protein>